<dbReference type="Proteomes" id="UP000009022">
    <property type="component" value="Unassembled WGS sequence"/>
</dbReference>
<dbReference type="OrthoDB" id="9985850at2759"/>
<sequence>MNQLQRIIGRIARYSYNSLPKITFNLSSIYNYDNNPRLQGHLLKWQRYYANTLLKEADNNDTNTKPNSLAPFEDIKKCKTVISVLNLFFKYQYRYGCSDVIASLDQIYANASRTSSLRIVTALPNNPKFNLLCDFAKRKAGHFNTDELLQLLKCALKIQSLIGDTLSAQLGQLSNHIILTLERRIESLTILDLLVILELKIGSRLKLKVINEQLVNMLIPIIHEGKDVQLLMRSFTVFAHYGIKSSVVGKLESWIANHFNELSIEQICDVCNAFHRLNRRCPELREMLGQRAAHLDLDGLSEEHVLSLMRSFTYRPLVVEDLFEKISNYVIKNINNMSTYSVSQIARALSSLRYYNKDLADAIGLHLTDKGALYEFSIQSIGDILYVFARWNHLPEPALLRKLISKIEYYIKSTPNMIIPPIVTSIWSLIILDTFPHRAINALFNEKIVSEIHSFGTGAIQVQMFQIDLAAKLERPELQLQGLSHSHRNHFLKPLKKFSTKGSVFQHNVQRTLEYLFDGSHYYWKEFKTAYGYSVDLAIMTDLNNVLQEPKVNVLRSKNKPTHYKRIAIEVDGPYHFLHNSTKLIGESKMKHRQLRLLGWTVVQVPYFDWEELNTDDERKQYMKRKIFGDGPMNINREN</sequence>
<evidence type="ECO:0000313" key="4">
    <source>
        <dbReference type="EMBL" id="EDV28046.1"/>
    </source>
</evidence>
<dbReference type="OMA" id="PHTRSID"/>
<dbReference type="GO" id="GO:0035770">
    <property type="term" value="C:ribonucleoprotein granule"/>
    <property type="evidence" value="ECO:0000318"/>
    <property type="project" value="GO_Central"/>
</dbReference>
<dbReference type="PANTHER" id="PTHR21228:SF40">
    <property type="entry name" value="LD45607P"/>
    <property type="match status" value="1"/>
</dbReference>
<dbReference type="PhylomeDB" id="B3RNM9"/>
<dbReference type="HOGENOM" id="CLU_421708_0_0_1"/>
<dbReference type="InterPro" id="IPR010622">
    <property type="entry name" value="FAST_Leu-rich"/>
</dbReference>
<dbReference type="GO" id="GO:0044528">
    <property type="term" value="P:regulation of mitochondrial mRNA stability"/>
    <property type="evidence" value="ECO:0000318"/>
    <property type="project" value="GO_Central"/>
</dbReference>
<dbReference type="PANTHER" id="PTHR21228">
    <property type="entry name" value="FAST LEU-RICH DOMAIN-CONTAINING"/>
    <property type="match status" value="1"/>
</dbReference>
<protein>
    <recommendedName>
        <fullName evidence="3">RAP domain-containing protein</fullName>
    </recommendedName>
</protein>
<evidence type="ECO:0000313" key="5">
    <source>
        <dbReference type="Proteomes" id="UP000009022"/>
    </source>
</evidence>
<dbReference type="Pfam" id="PF08373">
    <property type="entry name" value="RAP"/>
    <property type="match status" value="1"/>
</dbReference>
<dbReference type="EMBL" id="DS985242">
    <property type="protein sequence ID" value="EDV28046.1"/>
    <property type="molecule type" value="Genomic_DNA"/>
</dbReference>
<dbReference type="GO" id="GO:0005759">
    <property type="term" value="C:mitochondrial matrix"/>
    <property type="evidence" value="ECO:0000318"/>
    <property type="project" value="GO_Central"/>
</dbReference>
<dbReference type="RefSeq" id="XP_002109880.1">
    <property type="nucleotide sequence ID" value="XM_002109844.1"/>
</dbReference>
<dbReference type="Pfam" id="PF08368">
    <property type="entry name" value="FAST_2"/>
    <property type="match status" value="1"/>
</dbReference>
<proteinExistence type="predicted"/>
<gene>
    <name evidence="4" type="ORF">TRIADDRAFT_53223</name>
</gene>
<dbReference type="AlphaFoldDB" id="B3RNM9"/>
<keyword evidence="2" id="KW-0496">Mitochondrion</keyword>
<feature type="domain" description="RAP" evidence="3">
    <location>
        <begin position="567"/>
        <end position="625"/>
    </location>
</feature>
<dbReference type="GO" id="GO:0003723">
    <property type="term" value="F:RNA binding"/>
    <property type="evidence" value="ECO:0000318"/>
    <property type="project" value="GO_Central"/>
</dbReference>
<dbReference type="SMART" id="SM00952">
    <property type="entry name" value="RAP"/>
    <property type="match status" value="1"/>
</dbReference>
<comment type="subcellular location">
    <subcellularLocation>
        <location evidence="1">Mitochondrion</location>
    </subcellularLocation>
</comment>
<evidence type="ECO:0000259" key="3">
    <source>
        <dbReference type="PROSITE" id="PS51286"/>
    </source>
</evidence>
<evidence type="ECO:0000256" key="1">
    <source>
        <dbReference type="ARBA" id="ARBA00004173"/>
    </source>
</evidence>
<evidence type="ECO:0000256" key="2">
    <source>
        <dbReference type="ARBA" id="ARBA00023128"/>
    </source>
</evidence>
<dbReference type="InParanoid" id="B3RNM9"/>
<dbReference type="Pfam" id="PF06743">
    <property type="entry name" value="FAST_1"/>
    <property type="match status" value="1"/>
</dbReference>
<accession>B3RNM9</accession>
<dbReference type="InterPro" id="IPR013584">
    <property type="entry name" value="RAP"/>
</dbReference>
<dbReference type="KEGG" id="tad:TRIADDRAFT_53223"/>
<dbReference type="PROSITE" id="PS51286">
    <property type="entry name" value="RAP"/>
    <property type="match status" value="1"/>
</dbReference>
<organism evidence="4 5">
    <name type="scientific">Trichoplax adhaerens</name>
    <name type="common">Trichoplax reptans</name>
    <dbReference type="NCBI Taxonomy" id="10228"/>
    <lineage>
        <taxon>Eukaryota</taxon>
        <taxon>Metazoa</taxon>
        <taxon>Placozoa</taxon>
        <taxon>Uniplacotomia</taxon>
        <taxon>Trichoplacea</taxon>
        <taxon>Trichoplacidae</taxon>
        <taxon>Trichoplax</taxon>
    </lineage>
</organism>
<keyword evidence="5" id="KW-1185">Reference proteome</keyword>
<dbReference type="GO" id="GO:0000963">
    <property type="term" value="P:mitochondrial RNA processing"/>
    <property type="evidence" value="ECO:0000318"/>
    <property type="project" value="GO_Central"/>
</dbReference>
<dbReference type="CTD" id="6750534"/>
<reference evidence="4 5" key="1">
    <citation type="journal article" date="2008" name="Nature">
        <title>The Trichoplax genome and the nature of placozoans.</title>
        <authorList>
            <person name="Srivastava M."/>
            <person name="Begovic E."/>
            <person name="Chapman J."/>
            <person name="Putnam N.H."/>
            <person name="Hellsten U."/>
            <person name="Kawashima T."/>
            <person name="Kuo A."/>
            <person name="Mitros T."/>
            <person name="Salamov A."/>
            <person name="Carpenter M.L."/>
            <person name="Signorovitch A.Y."/>
            <person name="Moreno M.A."/>
            <person name="Kamm K."/>
            <person name="Grimwood J."/>
            <person name="Schmutz J."/>
            <person name="Shapiro H."/>
            <person name="Grigoriev I.V."/>
            <person name="Buss L.W."/>
            <person name="Schierwater B."/>
            <person name="Dellaporta S.L."/>
            <person name="Rokhsar D.S."/>
        </authorList>
    </citation>
    <scope>NUCLEOTIDE SEQUENCE [LARGE SCALE GENOMIC DNA]</scope>
    <source>
        <strain evidence="4 5">Grell-BS-1999</strain>
    </source>
</reference>
<dbReference type="GeneID" id="6750534"/>
<dbReference type="FunCoup" id="B3RNM9">
    <property type="interactions" value="934"/>
</dbReference>
<name>B3RNM9_TRIAD</name>
<dbReference type="InterPro" id="IPR013579">
    <property type="entry name" value="FAST_2"/>
</dbReference>
<dbReference type="InterPro" id="IPR050870">
    <property type="entry name" value="FAST_kinase"/>
</dbReference>